<evidence type="ECO:0000313" key="2">
    <source>
        <dbReference type="EMBL" id="APT44675.1"/>
    </source>
</evidence>
<protein>
    <recommendedName>
        <fullName evidence="4">Cell surface protein</fullName>
    </recommendedName>
</protein>
<proteinExistence type="predicted"/>
<sequence length="285" mass="31482">MTNTIFKRFLLPALVLVLVASFFVPNSAEAAITGNNSPNTASSMGYWKNSRPDTTILPEGENEAYYQFTINKGERVYVRSSYDKQYTGMKIEVYNSKSSKPGSRVINPDSVTPFIFANTGDVTSTSETYFVKVTRGTYTGNMYFTVSIQDRIKSGNGTFNFMGAATNLGNTSLNFLGVDSSIITMDLTNNSSIPKNAIVKSISTTSTQSPNQGNVTHKLMADENKIWNESIFSSATSGSYRISLEDQLKVAQKWSFKYNAKATARSTMSNVKADIRYEYDVTDGF</sequence>
<organism evidence="2 3">
    <name type="scientific">Bacillus safensis</name>
    <dbReference type="NCBI Taxonomy" id="561879"/>
    <lineage>
        <taxon>Bacteria</taxon>
        <taxon>Bacillati</taxon>
        <taxon>Bacillota</taxon>
        <taxon>Bacilli</taxon>
        <taxon>Bacillales</taxon>
        <taxon>Bacillaceae</taxon>
        <taxon>Bacillus</taxon>
    </lineage>
</organism>
<dbReference type="EMBL" id="CP015607">
    <property type="protein sequence ID" value="APT44675.1"/>
    <property type="molecule type" value="Genomic_DNA"/>
</dbReference>
<dbReference type="AlphaFoldDB" id="A0A1L6ZDU4"/>
<dbReference type="RefSeq" id="WP_075621373.1">
    <property type="nucleotide sequence ID" value="NZ_CP015607.1"/>
</dbReference>
<gene>
    <name evidence="2" type="ORF">BSA145_01270</name>
</gene>
<accession>A0A1L6ZDU4</accession>
<feature type="chain" id="PRO_5012837767" description="Cell surface protein" evidence="1">
    <location>
        <begin position="31"/>
        <end position="285"/>
    </location>
</feature>
<feature type="signal peptide" evidence="1">
    <location>
        <begin position="1"/>
        <end position="30"/>
    </location>
</feature>
<evidence type="ECO:0000313" key="3">
    <source>
        <dbReference type="Proteomes" id="UP000185426"/>
    </source>
</evidence>
<name>A0A1L6ZDU4_BACIA</name>
<reference evidence="2 3" key="1">
    <citation type="submission" date="2016-05" db="EMBL/GenBank/DDBJ databases">
        <title>Complete Genome and Methylome Analysis of Psychrotrophic Bacterial Isolates from Antarctic Lake Untersee.</title>
        <authorList>
            <person name="Fomenkov A."/>
            <person name="Akimov V.N."/>
            <person name="Vasilyeva L.V."/>
            <person name="Andersen D."/>
            <person name="Vincze T."/>
            <person name="Roberts R.J."/>
        </authorList>
    </citation>
    <scope>NUCLEOTIDE SEQUENCE [LARGE SCALE GENOMIC DNA]</scope>
    <source>
        <strain evidence="2 3">U14-5</strain>
    </source>
</reference>
<keyword evidence="1" id="KW-0732">Signal</keyword>
<evidence type="ECO:0008006" key="4">
    <source>
        <dbReference type="Google" id="ProtNLM"/>
    </source>
</evidence>
<dbReference type="Proteomes" id="UP000185426">
    <property type="component" value="Chromosome"/>
</dbReference>
<dbReference type="Gene3D" id="2.60.120.380">
    <property type="match status" value="1"/>
</dbReference>
<evidence type="ECO:0000256" key="1">
    <source>
        <dbReference type="SAM" id="SignalP"/>
    </source>
</evidence>